<gene>
    <name evidence="2" type="ORF">QN277_013700</name>
</gene>
<dbReference type="AlphaFoldDB" id="A0AAE1TFY2"/>
<comment type="caution">
    <text evidence="2">The sequence shown here is derived from an EMBL/GenBank/DDBJ whole genome shotgun (WGS) entry which is preliminary data.</text>
</comment>
<evidence type="ECO:0000313" key="2">
    <source>
        <dbReference type="EMBL" id="KAK4282305.1"/>
    </source>
</evidence>
<dbReference type="EMBL" id="JAWXYG010000002">
    <property type="protein sequence ID" value="KAK4282305.1"/>
    <property type="molecule type" value="Genomic_DNA"/>
</dbReference>
<dbReference type="PANTHER" id="PTHR34130">
    <property type="entry name" value="OS08G0243800 PROTEIN"/>
    <property type="match status" value="1"/>
</dbReference>
<evidence type="ECO:0000256" key="1">
    <source>
        <dbReference type="SAM" id="MobiDB-lite"/>
    </source>
</evidence>
<protein>
    <submittedName>
        <fullName evidence="2">Uncharacterized protein</fullName>
    </submittedName>
</protein>
<evidence type="ECO:0000313" key="3">
    <source>
        <dbReference type="Proteomes" id="UP001293593"/>
    </source>
</evidence>
<dbReference type="Proteomes" id="UP001293593">
    <property type="component" value="Unassembled WGS sequence"/>
</dbReference>
<keyword evidence="3" id="KW-1185">Reference proteome</keyword>
<organism evidence="2 3">
    <name type="scientific">Acacia crassicarpa</name>
    <name type="common">northern wattle</name>
    <dbReference type="NCBI Taxonomy" id="499986"/>
    <lineage>
        <taxon>Eukaryota</taxon>
        <taxon>Viridiplantae</taxon>
        <taxon>Streptophyta</taxon>
        <taxon>Embryophyta</taxon>
        <taxon>Tracheophyta</taxon>
        <taxon>Spermatophyta</taxon>
        <taxon>Magnoliopsida</taxon>
        <taxon>eudicotyledons</taxon>
        <taxon>Gunneridae</taxon>
        <taxon>Pentapetalae</taxon>
        <taxon>rosids</taxon>
        <taxon>fabids</taxon>
        <taxon>Fabales</taxon>
        <taxon>Fabaceae</taxon>
        <taxon>Caesalpinioideae</taxon>
        <taxon>mimosoid clade</taxon>
        <taxon>Acacieae</taxon>
        <taxon>Acacia</taxon>
    </lineage>
</organism>
<proteinExistence type="predicted"/>
<accession>A0AAE1TFY2</accession>
<dbReference type="PANTHER" id="PTHR34130:SF8">
    <property type="entry name" value="TRANSMEMBRANE PROTEIN"/>
    <property type="match status" value="1"/>
</dbReference>
<sequence length="165" mass="18533">MNADHFDFEFPTLISDPSTSPARNDIVFWGQLMHPQSEPHPPLEANHSLLRSRSLVKSDTGRSDGFLKPLPGGNRSRRSASCRKYRNGLFGILKFPVEMNLSDMKMRQGRREPLPVPQLPEDDSADWASGGDGGQSCWEMVRPLRRRSPLLSALVKATFGCIPRF</sequence>
<reference evidence="2" key="1">
    <citation type="submission" date="2023-10" db="EMBL/GenBank/DDBJ databases">
        <title>Chromosome-level genome of the transformable northern wattle, Acacia crassicarpa.</title>
        <authorList>
            <person name="Massaro I."/>
            <person name="Sinha N.R."/>
            <person name="Poethig S."/>
            <person name="Leichty A.R."/>
        </authorList>
    </citation>
    <scope>NUCLEOTIDE SEQUENCE</scope>
    <source>
        <strain evidence="2">Acra3RX</strain>
        <tissue evidence="2">Leaf</tissue>
    </source>
</reference>
<feature type="region of interest" description="Disordered" evidence="1">
    <location>
        <begin position="59"/>
        <end position="79"/>
    </location>
</feature>
<feature type="region of interest" description="Disordered" evidence="1">
    <location>
        <begin position="110"/>
        <end position="133"/>
    </location>
</feature>
<name>A0AAE1TFY2_9FABA</name>